<dbReference type="EMBL" id="CAXAMN010010691">
    <property type="protein sequence ID" value="CAK9032401.1"/>
    <property type="molecule type" value="Genomic_DNA"/>
</dbReference>
<evidence type="ECO:0000313" key="3">
    <source>
        <dbReference type="Proteomes" id="UP001642484"/>
    </source>
</evidence>
<protein>
    <submittedName>
        <fullName evidence="2">Uncharacterized protein</fullName>
    </submittedName>
</protein>
<feature type="region of interest" description="Disordered" evidence="1">
    <location>
        <begin position="1"/>
        <end position="20"/>
    </location>
</feature>
<gene>
    <name evidence="2" type="ORF">CCMP2556_LOCUS18677</name>
</gene>
<proteinExistence type="predicted"/>
<name>A0ABP0KZR9_9DINO</name>
<sequence>MGAKRKSGDGPGSAKQPKLTDAPLKVPVEALLKERVQRFDKWLGVILNEHNSLEKYMTKTLVEDQDHFQKLWFATNADEPGVEKIAICKVNAELLTEPIPVQGDSMNEYLPPMSVFYVKGFTRCFCAVAVLLYAYKNQDVLEAGLDGP</sequence>
<reference evidence="2 3" key="1">
    <citation type="submission" date="2024-02" db="EMBL/GenBank/DDBJ databases">
        <authorList>
            <person name="Chen Y."/>
            <person name="Shah S."/>
            <person name="Dougan E. K."/>
            <person name="Thang M."/>
            <person name="Chan C."/>
        </authorList>
    </citation>
    <scope>NUCLEOTIDE SEQUENCE [LARGE SCALE GENOMIC DNA]</scope>
</reference>
<evidence type="ECO:0000256" key="1">
    <source>
        <dbReference type="SAM" id="MobiDB-lite"/>
    </source>
</evidence>
<comment type="caution">
    <text evidence="2">The sequence shown here is derived from an EMBL/GenBank/DDBJ whole genome shotgun (WGS) entry which is preliminary data.</text>
</comment>
<evidence type="ECO:0000313" key="2">
    <source>
        <dbReference type="EMBL" id="CAK9032401.1"/>
    </source>
</evidence>
<accession>A0ABP0KZR9</accession>
<dbReference type="Proteomes" id="UP001642484">
    <property type="component" value="Unassembled WGS sequence"/>
</dbReference>
<organism evidence="2 3">
    <name type="scientific">Durusdinium trenchii</name>
    <dbReference type="NCBI Taxonomy" id="1381693"/>
    <lineage>
        <taxon>Eukaryota</taxon>
        <taxon>Sar</taxon>
        <taxon>Alveolata</taxon>
        <taxon>Dinophyceae</taxon>
        <taxon>Suessiales</taxon>
        <taxon>Symbiodiniaceae</taxon>
        <taxon>Durusdinium</taxon>
    </lineage>
</organism>
<keyword evidence="3" id="KW-1185">Reference proteome</keyword>